<dbReference type="EMBL" id="MN740294">
    <property type="protein sequence ID" value="QHT98570.1"/>
    <property type="molecule type" value="Genomic_DNA"/>
</dbReference>
<sequence length="75" mass="8775">MDNAKRPEHISGYIHPNNSNYSTKGLYKTFTPDTGEKFDNVKEFGNTVFKLFRRGGRKMPSLWFKSYFGMSLFIQ</sequence>
<name>A0A6C0J1B1_9ZZZZ</name>
<proteinExistence type="predicted"/>
<organism evidence="1">
    <name type="scientific">viral metagenome</name>
    <dbReference type="NCBI Taxonomy" id="1070528"/>
    <lineage>
        <taxon>unclassified sequences</taxon>
        <taxon>metagenomes</taxon>
        <taxon>organismal metagenomes</taxon>
    </lineage>
</organism>
<protein>
    <submittedName>
        <fullName evidence="1">Uncharacterized protein</fullName>
    </submittedName>
</protein>
<accession>A0A6C0J1B1</accession>
<reference evidence="1" key="1">
    <citation type="journal article" date="2020" name="Nature">
        <title>Giant virus diversity and host interactions through global metagenomics.</title>
        <authorList>
            <person name="Schulz F."/>
            <person name="Roux S."/>
            <person name="Paez-Espino D."/>
            <person name="Jungbluth S."/>
            <person name="Walsh D.A."/>
            <person name="Denef V.J."/>
            <person name="McMahon K.D."/>
            <person name="Konstantinidis K.T."/>
            <person name="Eloe-Fadrosh E.A."/>
            <person name="Kyrpides N.C."/>
            <person name="Woyke T."/>
        </authorList>
    </citation>
    <scope>NUCLEOTIDE SEQUENCE</scope>
    <source>
        <strain evidence="1">GVMAG-M-3300025676-16</strain>
    </source>
</reference>
<dbReference type="AlphaFoldDB" id="A0A6C0J1B1"/>
<evidence type="ECO:0000313" key="1">
    <source>
        <dbReference type="EMBL" id="QHT98570.1"/>
    </source>
</evidence>